<dbReference type="GO" id="GO:0006357">
    <property type="term" value="P:regulation of transcription by RNA polymerase II"/>
    <property type="evidence" value="ECO:0007669"/>
    <property type="project" value="InterPro"/>
</dbReference>
<dbReference type="AlphaFoldDB" id="A0A1V2LUP6"/>
<keyword evidence="12" id="KW-0472">Membrane</keyword>
<organism evidence="17 18">
    <name type="scientific">Pichia kudriavzevii</name>
    <name type="common">Yeast</name>
    <name type="synonym">Issatchenkia orientalis</name>
    <dbReference type="NCBI Taxonomy" id="4909"/>
    <lineage>
        <taxon>Eukaryota</taxon>
        <taxon>Fungi</taxon>
        <taxon>Dikarya</taxon>
        <taxon>Ascomycota</taxon>
        <taxon>Saccharomycotina</taxon>
        <taxon>Pichiomycetes</taxon>
        <taxon>Pichiales</taxon>
        <taxon>Pichiaceae</taxon>
        <taxon>Pichia</taxon>
    </lineage>
</organism>
<comment type="subunit">
    <text evidence="16">Component of the Mediator complex.</text>
</comment>
<dbReference type="Pfam" id="PF04934">
    <property type="entry name" value="Med6"/>
    <property type="match status" value="1"/>
</dbReference>
<gene>
    <name evidence="16" type="primary">MED6</name>
    <name evidence="17" type="ORF">BOH78_0681</name>
</gene>
<evidence type="ECO:0000256" key="5">
    <source>
        <dbReference type="ARBA" id="ARBA00020634"/>
    </source>
</evidence>
<reference evidence="18" key="1">
    <citation type="journal article" date="2017" name="Genome Announc.">
        <title>Genome sequences of Cyberlindnera fabianii 65, Pichia kudriavzevii 129, and Saccharomyces cerevisiae 131 isolated from fermented masau fruits in Zimbabwe.</title>
        <authorList>
            <person name="van Rijswijck I.M.H."/>
            <person name="Derks M.F.L."/>
            <person name="Abee T."/>
            <person name="de Ridder D."/>
            <person name="Smid E.J."/>
        </authorList>
    </citation>
    <scope>NUCLEOTIDE SEQUENCE [LARGE SCALE GENOMIC DNA]</scope>
    <source>
        <strain evidence="18">129</strain>
    </source>
</reference>
<evidence type="ECO:0000256" key="7">
    <source>
        <dbReference type="ARBA" id="ARBA00022660"/>
    </source>
</evidence>
<dbReference type="InterPro" id="IPR006806">
    <property type="entry name" value="NDUFA5"/>
</dbReference>
<comment type="similarity">
    <text evidence="3 16">Belongs to the Mediator complex subunit 6 family.</text>
</comment>
<keyword evidence="6" id="KW-0813">Transport</keyword>
<evidence type="ECO:0000313" key="17">
    <source>
        <dbReference type="EMBL" id="ONH77297.1"/>
    </source>
</evidence>
<comment type="subcellular location">
    <subcellularLocation>
        <location evidence="2">Mitochondrion inner membrane</location>
        <topology evidence="2">Peripheral membrane protein</topology>
        <orientation evidence="2">Matrix side</orientation>
    </subcellularLocation>
    <subcellularLocation>
        <location evidence="1 16">Nucleus</location>
    </subcellularLocation>
</comment>
<evidence type="ECO:0000256" key="2">
    <source>
        <dbReference type="ARBA" id="ARBA00004443"/>
    </source>
</evidence>
<dbReference type="Gene3D" id="3.10.450.580">
    <property type="entry name" value="Mediator complex, subunit Med6"/>
    <property type="match status" value="1"/>
</dbReference>
<evidence type="ECO:0000256" key="6">
    <source>
        <dbReference type="ARBA" id="ARBA00022448"/>
    </source>
</evidence>
<evidence type="ECO:0000256" key="8">
    <source>
        <dbReference type="ARBA" id="ARBA00022792"/>
    </source>
</evidence>
<comment type="caution">
    <text evidence="17">The sequence shown here is derived from an EMBL/GenBank/DDBJ whole genome shotgun (WGS) entry which is preliminary data.</text>
</comment>
<keyword evidence="11" id="KW-0496">Mitochondrion</keyword>
<name>A0A1V2LUP6_PICKU</name>
<keyword evidence="8" id="KW-0999">Mitochondrion inner membrane</keyword>
<evidence type="ECO:0000256" key="16">
    <source>
        <dbReference type="RuleBase" id="RU364143"/>
    </source>
</evidence>
<evidence type="ECO:0000256" key="4">
    <source>
        <dbReference type="ARBA" id="ARBA00010261"/>
    </source>
</evidence>
<comment type="similarity">
    <text evidence="4">Belongs to the complex I NDUFA5 subunit family.</text>
</comment>
<accession>A0A1V2LUP6</accession>
<dbReference type="VEuPathDB" id="FungiDB:C5L36_0B11815"/>
<keyword evidence="13 16" id="KW-0804">Transcription</keyword>
<evidence type="ECO:0000256" key="12">
    <source>
        <dbReference type="ARBA" id="ARBA00023136"/>
    </source>
</evidence>
<dbReference type="InterPro" id="IPR007018">
    <property type="entry name" value="Mediator_Med6"/>
</dbReference>
<dbReference type="InterPro" id="IPR038566">
    <property type="entry name" value="Mediator_Med6_sf"/>
</dbReference>
<evidence type="ECO:0000313" key="18">
    <source>
        <dbReference type="Proteomes" id="UP000189274"/>
    </source>
</evidence>
<proteinExistence type="inferred from homology"/>
<evidence type="ECO:0000256" key="11">
    <source>
        <dbReference type="ARBA" id="ARBA00023128"/>
    </source>
</evidence>
<sequence length="346" mass="39131">MTQLDEVEWRSPEFINAYGLRTDNVLEYLSLSPFWERTCSNQVLKMQRQVEENSMGVVPTFDTSLRKMRGIEFVLHHYREPDLWIIRKERRFDNGRVAHARSHVAAPLSEFLQTPPGLGAPDDVTPLADIWVVGANVYMAPNILDVLEQHLLRTTLAMNNVQNQIHGENPFKEDTNPQNGASTKFLNTIPSKTLTTFHKAPAPPASAVSNVLRQALKSAQGRQPVLVRSATGNPTGLTGILQHPNPRPALISLYNATLAELKARFPPESIYRQSVENLTKARLAVVESNEVVEKIENEIGCGLIEEVIIQANEELELLKKMAEWKVWEPLEEKPLEDQWVYFGKKI</sequence>
<keyword evidence="10 16" id="KW-0805">Transcription regulation</keyword>
<evidence type="ECO:0000256" key="10">
    <source>
        <dbReference type="ARBA" id="ARBA00023015"/>
    </source>
</evidence>
<dbReference type="Pfam" id="PF04716">
    <property type="entry name" value="ETC_C1_NDUFA5"/>
    <property type="match status" value="1"/>
</dbReference>
<keyword evidence="14 16" id="KW-0539">Nucleus</keyword>
<dbReference type="GO" id="GO:0022904">
    <property type="term" value="P:respiratory electron transport chain"/>
    <property type="evidence" value="ECO:0007669"/>
    <property type="project" value="InterPro"/>
</dbReference>
<keyword evidence="7" id="KW-0679">Respiratory chain</keyword>
<dbReference type="VEuPathDB" id="FungiDB:C5L36_0B11820"/>
<dbReference type="PANTHER" id="PTHR12653">
    <property type="entry name" value="NADH-UBIQUINONE OXIDOREDUCTASE 13 KD-B SUBUNIT"/>
    <property type="match status" value="1"/>
</dbReference>
<protein>
    <recommendedName>
        <fullName evidence="5 16">Mediator of RNA polymerase II transcription subunit 6</fullName>
    </recommendedName>
    <alternativeName>
        <fullName evidence="15 16">Mediator complex subunit 6</fullName>
    </alternativeName>
</protein>
<dbReference type="EMBL" id="MQVM01000002">
    <property type="protein sequence ID" value="ONH77297.1"/>
    <property type="molecule type" value="Genomic_DNA"/>
</dbReference>
<dbReference type="GO" id="GO:0003712">
    <property type="term" value="F:transcription coregulator activity"/>
    <property type="evidence" value="ECO:0007669"/>
    <property type="project" value="InterPro"/>
</dbReference>
<dbReference type="GO" id="GO:0005743">
    <property type="term" value="C:mitochondrial inner membrane"/>
    <property type="evidence" value="ECO:0007669"/>
    <property type="project" value="UniProtKB-SubCell"/>
</dbReference>
<evidence type="ECO:0000256" key="3">
    <source>
        <dbReference type="ARBA" id="ARBA00007526"/>
    </source>
</evidence>
<evidence type="ECO:0000256" key="15">
    <source>
        <dbReference type="ARBA" id="ARBA00031259"/>
    </source>
</evidence>
<evidence type="ECO:0000256" key="9">
    <source>
        <dbReference type="ARBA" id="ARBA00022982"/>
    </source>
</evidence>
<keyword evidence="16" id="KW-0010">Activator</keyword>
<evidence type="ECO:0000256" key="14">
    <source>
        <dbReference type="ARBA" id="ARBA00023242"/>
    </source>
</evidence>
<evidence type="ECO:0000256" key="13">
    <source>
        <dbReference type="ARBA" id="ARBA00023163"/>
    </source>
</evidence>
<keyword evidence="9" id="KW-0249">Electron transport</keyword>
<dbReference type="PANTHER" id="PTHR12653:SF0">
    <property type="entry name" value="NADH DEHYDROGENASE [UBIQUINONE] 1 ALPHA SUBCOMPLEX SUBUNIT 5"/>
    <property type="match status" value="1"/>
</dbReference>
<comment type="function">
    <text evidence="16">Component of the Mediator complex, a coactivator involved in the regulated transcription of nearly all RNA polymerase II-dependent genes. Mediator functions as a bridge to convey information from gene-specific regulatory proteins to the basal RNA polymerase II transcription machinery. Mediator is recruited to promoters by direct interactions with regulatory proteins and serves as a scaffold for the assembly of a functional preinitiation complex with RNA polymerase II and the general transcription factors.</text>
</comment>
<evidence type="ECO:0000256" key="1">
    <source>
        <dbReference type="ARBA" id="ARBA00004123"/>
    </source>
</evidence>
<dbReference type="GO" id="GO:0016592">
    <property type="term" value="C:mediator complex"/>
    <property type="evidence" value="ECO:0007669"/>
    <property type="project" value="InterPro"/>
</dbReference>
<dbReference type="Proteomes" id="UP000189274">
    <property type="component" value="Unassembled WGS sequence"/>
</dbReference>